<evidence type="ECO:0000313" key="1">
    <source>
        <dbReference type="EMBL" id="KAK7361214.1"/>
    </source>
</evidence>
<dbReference type="AlphaFoldDB" id="A0AAN9MUJ5"/>
<reference evidence="1 2" key="1">
    <citation type="submission" date="2024-01" db="EMBL/GenBank/DDBJ databases">
        <title>The genomes of 5 underutilized Papilionoideae crops provide insights into root nodulation and disease resistanc.</title>
        <authorList>
            <person name="Jiang F."/>
        </authorList>
    </citation>
    <scope>NUCLEOTIDE SEQUENCE [LARGE SCALE GENOMIC DNA]</scope>
    <source>
        <strain evidence="1">LVBAO_FW01</strain>
        <tissue evidence="1">Leaves</tissue>
    </source>
</reference>
<keyword evidence="2" id="KW-1185">Reference proteome</keyword>
<gene>
    <name evidence="1" type="ORF">VNO77_03262</name>
</gene>
<dbReference type="Proteomes" id="UP001367508">
    <property type="component" value="Unassembled WGS sequence"/>
</dbReference>
<organism evidence="1 2">
    <name type="scientific">Canavalia gladiata</name>
    <name type="common">Sword bean</name>
    <name type="synonym">Dolichos gladiatus</name>
    <dbReference type="NCBI Taxonomy" id="3824"/>
    <lineage>
        <taxon>Eukaryota</taxon>
        <taxon>Viridiplantae</taxon>
        <taxon>Streptophyta</taxon>
        <taxon>Embryophyta</taxon>
        <taxon>Tracheophyta</taxon>
        <taxon>Spermatophyta</taxon>
        <taxon>Magnoliopsida</taxon>
        <taxon>eudicotyledons</taxon>
        <taxon>Gunneridae</taxon>
        <taxon>Pentapetalae</taxon>
        <taxon>rosids</taxon>
        <taxon>fabids</taxon>
        <taxon>Fabales</taxon>
        <taxon>Fabaceae</taxon>
        <taxon>Papilionoideae</taxon>
        <taxon>50 kb inversion clade</taxon>
        <taxon>NPAAA clade</taxon>
        <taxon>indigoferoid/millettioid clade</taxon>
        <taxon>Phaseoleae</taxon>
        <taxon>Canavalia</taxon>
    </lineage>
</organism>
<accession>A0AAN9MUJ5</accession>
<sequence>MCKDHLVSPHSEFADRPQPVTMARLEPKFLMRNLRRQPGRRTLANLALERSLQDSILLLLCQWSSKPEPLGSLLPKLFPRIRSLLLLLHCVRFKESPLTPSISVNFDLPFSSFLSEPEPKSPEISLCSFLYFSKSALFSFRFFSIINY</sequence>
<evidence type="ECO:0000313" key="2">
    <source>
        <dbReference type="Proteomes" id="UP001367508"/>
    </source>
</evidence>
<comment type="caution">
    <text evidence="1">The sequence shown here is derived from an EMBL/GenBank/DDBJ whole genome shotgun (WGS) entry which is preliminary data.</text>
</comment>
<dbReference type="EMBL" id="JAYMYQ010000001">
    <property type="protein sequence ID" value="KAK7361214.1"/>
    <property type="molecule type" value="Genomic_DNA"/>
</dbReference>
<proteinExistence type="predicted"/>
<protein>
    <submittedName>
        <fullName evidence="1">Uncharacterized protein</fullName>
    </submittedName>
</protein>
<name>A0AAN9MUJ5_CANGL</name>